<dbReference type="STRING" id="8083.ENSXMAP00000025754"/>
<dbReference type="GO" id="GO:0006508">
    <property type="term" value="P:proteolysis"/>
    <property type="evidence" value="ECO:0007669"/>
    <property type="project" value="UniProtKB-KW"/>
</dbReference>
<dbReference type="InterPro" id="IPR046700">
    <property type="entry name" value="DUF6570"/>
</dbReference>
<reference evidence="6" key="3">
    <citation type="submission" date="2025-08" db="UniProtKB">
        <authorList>
            <consortium name="Ensembl"/>
        </authorList>
    </citation>
    <scope>IDENTIFICATION</scope>
    <source>
        <strain evidence="6">JP 163 A</strain>
    </source>
</reference>
<protein>
    <recommendedName>
        <fullName evidence="4">ATP-dependent DNA helicase</fullName>
        <ecNumber evidence="4">5.6.2.3</ecNumber>
    </recommendedName>
</protein>
<dbReference type="InParanoid" id="A0A3B5Q690"/>
<dbReference type="GO" id="GO:0006281">
    <property type="term" value="P:DNA repair"/>
    <property type="evidence" value="ECO:0007669"/>
    <property type="project" value="UniProtKB-KW"/>
</dbReference>
<dbReference type="PROSITE" id="PS50802">
    <property type="entry name" value="OTU"/>
    <property type="match status" value="2"/>
</dbReference>
<feature type="domain" description="OTU" evidence="5">
    <location>
        <begin position="731"/>
        <end position="856"/>
    </location>
</feature>
<dbReference type="GO" id="GO:0005524">
    <property type="term" value="F:ATP binding"/>
    <property type="evidence" value="ECO:0007669"/>
    <property type="project" value="UniProtKB-KW"/>
</dbReference>
<proteinExistence type="inferred from homology"/>
<dbReference type="GO" id="GO:0000723">
    <property type="term" value="P:telomere maintenance"/>
    <property type="evidence" value="ECO:0007669"/>
    <property type="project" value="InterPro"/>
</dbReference>
<reference evidence="6" key="4">
    <citation type="submission" date="2025-09" db="UniProtKB">
        <authorList>
            <consortium name="Ensembl"/>
        </authorList>
    </citation>
    <scope>IDENTIFICATION</scope>
    <source>
        <strain evidence="6">JP 163 A</strain>
    </source>
</reference>
<dbReference type="SUPFAM" id="SSF54001">
    <property type="entry name" value="Cysteine proteinases"/>
    <property type="match status" value="2"/>
</dbReference>
<keyword evidence="4" id="KW-0233">DNA recombination</keyword>
<dbReference type="InterPro" id="IPR049163">
    <property type="entry name" value="Pif1-like_2B_dom"/>
</dbReference>
<dbReference type="GO" id="GO:0008234">
    <property type="term" value="F:cysteine-type peptidase activity"/>
    <property type="evidence" value="ECO:0007669"/>
    <property type="project" value="UniProtKB-KW"/>
</dbReference>
<evidence type="ECO:0000256" key="1">
    <source>
        <dbReference type="ARBA" id="ARBA00022670"/>
    </source>
</evidence>
<keyword evidence="4" id="KW-0067">ATP-binding</keyword>
<evidence type="ECO:0000313" key="7">
    <source>
        <dbReference type="Proteomes" id="UP000002852"/>
    </source>
</evidence>
<comment type="catalytic activity">
    <reaction evidence="4">
        <text>ATP + H2O = ADP + phosphate + H(+)</text>
        <dbReference type="Rhea" id="RHEA:13065"/>
        <dbReference type="ChEBI" id="CHEBI:15377"/>
        <dbReference type="ChEBI" id="CHEBI:15378"/>
        <dbReference type="ChEBI" id="CHEBI:30616"/>
        <dbReference type="ChEBI" id="CHEBI:43474"/>
        <dbReference type="ChEBI" id="CHEBI:456216"/>
        <dbReference type="EC" id="5.6.2.3"/>
    </reaction>
</comment>
<keyword evidence="4" id="KW-0227">DNA damage</keyword>
<sequence>MSCSVVAAIKHHISPVCTWKTSDVDEVGVEGRKLAEYVARERPNRGPKPELCKLVEDLTIFGRKWKVVTGNIVFGTLGFEQEEELYEILNKYLLRDGMCIFSLHGATSLIIQHGDYFVVVDFGTRNSQGLASQFGTSVVVFNTCLNDLMIHLLNLRESLNATEYGIFAISVQEMYSNVETCAAVTADRQATDACHSASSHVASLSGSFHQGDVQFKYAGVQCTAISAVALTKHTLDSVFSWNADILDDVVVLGDQLYTFLRDNNLISGGSQLLSVPDLPKKMHVDGQSFEYAYGDYVAGAIDTLDPDLLESGVHTSLWDGLSKMCAKYETSFITISGSTCALISSNGRYAVVDSHARNTDGMVHATGKSVVLYFNTLDDVFVYIERFSGQLNVTPKLFEISGVDIVQTGSSKIASEHVATVPGSSSGVFDHTFTGVDMQDDSCGEHSSQLDMSDMDDDVVVTGVQSNVLYFNPVSEEIARSLCGKLNVEYQRANSVSCVVGELGVPCLTEKIVGDGNCFFRALSQAISGTQKNHRKIRLAVVKQLQRNSHTYDSILRSEYSSISQYIAVSRMQYVGSWATEVEIKASADYFGVNIFTFCDDKWLEYSSLSSVSNHALYLQNISGNHYETVTCVKQPRSQTCYGYCMNSDLSGEYKTRQVTAEQNIARIKTVKTETSIEDECVGILQDNQNTSLFTPISEVTAKTLCNNLKIDFEEHNFQKVILRGPLGHVCKTKNIINDGNSFFRAVAYALTGSEKNHRKIRLAVISHMTKNTKECGTFLEKDFTSVTEYVNQSQMKYVGHCATEIEFKSAANMLGLDIYVFNGTQWTKYNSNSHLTNEAIYLQNCDEHFDVVICAKQGDKDFCFGLCEENVSLKKQHIRTRSPQVQKNAEQTVLSGKANDSFSLYLRQKKNQRYTTKYRTKIVYRQKIKFNKRNTYKKNFLYREQKKHWRTNKYCEDQTYQRNLRQMSIAKYQENKSHQEKLKHMSIAKYQENKSHREKVKRMSIAKYQENKSHRENLKRMSIAKYQENKSHRENVKHLSRKQYLNPQHKSHIISNVELKRREIKIKSKDFDFVVAQFVDKVKEGPNFVCCVCFRLLFKHQVLNCCKDSYRKTKEMSLIADKCISDDYVHICKDACISPCNLKTCRNKLYICYCCHHKISKGQMPPESSCNNLTVDDIPPQLTCLNTLEQHLIALHIPFMKMLALPKGGQNGVHGPVTCVPANVAETCSMLPRSTMEGSLLPVKLKRKLTYKGHYDYQYVDSMHVQEALWYLKHCNFHYKNVEFNESWINEFSEEDNNSVLNNNNVNEENEDMSIDENDDDLLHDRQQHCMFQDTCLMPVDIGQEALDLYVDNVLNVAPGENNNPIKLLSDCTNEAKCFPVLFPSGFNTYHEKRQYRLTLSRYFNNRLLHADGRFARNVEYIFFAQYMSELEQVVSKVSIALRKGTSRTPQNMSEVLRDEQSISKLLEFDDGYRFLKPIRGTPAFWQTAQRDLLACVRMLGKPTWFASFSSADMRWTNLLYSILKQEGRTQTLEQLQWAEKCELLRRNPVTAARMFDFRWHVFVREVLMSPANPIGKIEDYYYRVEFQQRGSPHCHCLFWILGAPILDKNTDEDVIAFIDKYVTCEIPSEEDALSEVVTSVQQHSKRHSKTCKKKKTVCRFNFPRPVSCRTFICRGEKYQDPVKTCKCNLDKTDGSADCECLDKNKTRPEQMDSDVASNILTKIKNAISGENCPYNTVEEMFEGLCMNQYVFETAYKRFSRNTHVVLKRQINEIWINQYSRPLLKAWDANIDIQYCVDAYACCVYIVSYMSKSEREIGLLLGNAQREAAKEGNVSAKEALKRLGSVYLHNRDVCAQEAVYRLTNMHLKECSRKVVFIPTGDNIVKMSLPISVLKQKATLQDLTPEDMWMTGIVDRYKNRPNDDAFPDMCLAKFASEYRVLSKNEKCRNPVKLNKNFGFVVKRTRTKPAVVRYARFSETKEPERFYQSIMQLFLPYRFDSELKPAHCETFGDFYQTGVISFVDGTRHSVKSVVDLNRSEFEVESDHFEAVDNVTGDVMLEDAWAELCPEVELERLECVELQRERQIENSDQEQIPDLSLQCKEFSVFEKRKTTRTEGLALIRSLNEKQFSVFYQIRQWSLAKVNGKNPEPLHIFITGGAGTGKSHLIKAIEYESKRLLSTVCQSPDNTCVLLTAPTGIAAYNLEATTIHTTFSIGKDVRLPYTPLSEEKLNSLRVKYCDLQLLIIDEISMVDHNLLSYVHGRLRQIKQTVKSYGNISIIVVGDMYQLPPVKGKPLYSDGVATNIWSDLFKIVELTEIVRQKDAVFSQLLNRMRTRSKGTPILADDLQILKRCETGEVSSALHIFATNKQVNEHNIQRLYETCPEFVSIGAQDYVNDKKTGKLRLLEGHHAKASNTCLSEVLLLGKGARVMLCKNVDVSDGLVNGVCGTVTEILIPEKDKFPNVVYVKFDNERVGMQKRKSCHYASSDLAGSTAIGPEEERATVKGGMRRQFPLRLAWACTVHKVQGLTVDEAVVSFRKIFAPGQAYVAISRVRNILGLTIQDFDEKRIYCKDDILVSLESMTPLLSGSIQFDRFNTSVFTVFLMNVQSLNRHVKDLACYTEHWKPKCIAITETWVSSTHTDTVKIDGYSFTNRPRCLSYTSRHPELIALEDQQHGGVGIYCADDVEFEILQQPELNLECLVYRFCSFNMVLGVIYRPPLYPLSLFKNNLGQLLDWLEKQSDTIALIGDFNDDILKSSIITKFVCDKGYLQMVVEATTEKDTLIDHVYVKSKTYKVEAVVVPTYFSDHEGIMCGFSL</sequence>
<dbReference type="Ensembl" id="ENSXMAT00000040746.1">
    <property type="protein sequence ID" value="ENSXMAP00000025754.1"/>
    <property type="gene ID" value="ENSXMAG00000025548.1"/>
</dbReference>
<keyword evidence="4" id="KW-0547">Nucleotide-binding</keyword>
<dbReference type="InterPro" id="IPR003593">
    <property type="entry name" value="AAA+_ATPase"/>
</dbReference>
<dbReference type="SMART" id="SM00382">
    <property type="entry name" value="AAA"/>
    <property type="match status" value="1"/>
</dbReference>
<dbReference type="InterPro" id="IPR051055">
    <property type="entry name" value="PIF1_helicase"/>
</dbReference>
<dbReference type="GO" id="GO:0016887">
    <property type="term" value="F:ATP hydrolysis activity"/>
    <property type="evidence" value="ECO:0007669"/>
    <property type="project" value="RHEA"/>
</dbReference>
<dbReference type="OMA" id="SNDTHRE"/>
<dbReference type="GeneTree" id="ENSGT00940000164296"/>
<evidence type="ECO:0000313" key="6">
    <source>
        <dbReference type="Ensembl" id="ENSXMAP00000025754.1"/>
    </source>
</evidence>
<keyword evidence="1" id="KW-0645">Protease</keyword>
<dbReference type="Pfam" id="PF21530">
    <property type="entry name" value="Pif1_2B_dom"/>
    <property type="match status" value="1"/>
</dbReference>
<dbReference type="PANTHER" id="PTHR47642:SF3">
    <property type="entry name" value="ATP-DEPENDENT DNA HELICASE"/>
    <property type="match status" value="1"/>
</dbReference>
<dbReference type="SUPFAM" id="SSF52540">
    <property type="entry name" value="P-loop containing nucleoside triphosphate hydrolases"/>
    <property type="match status" value="2"/>
</dbReference>
<dbReference type="InterPro" id="IPR036691">
    <property type="entry name" value="Endo/exonu/phosph_ase_sf"/>
</dbReference>
<comment type="cofactor">
    <cofactor evidence="4">
        <name>Mg(2+)</name>
        <dbReference type="ChEBI" id="CHEBI:18420"/>
    </cofactor>
</comment>
<evidence type="ECO:0000259" key="5">
    <source>
        <dbReference type="PROSITE" id="PS50802"/>
    </source>
</evidence>
<evidence type="ECO:0000256" key="3">
    <source>
        <dbReference type="ARBA" id="ARBA00022807"/>
    </source>
</evidence>
<dbReference type="Gene3D" id="3.40.50.300">
    <property type="entry name" value="P-loop containing nucleotide triphosphate hydrolases"/>
    <property type="match status" value="1"/>
</dbReference>
<dbReference type="Proteomes" id="UP000002852">
    <property type="component" value="Unassembled WGS sequence"/>
</dbReference>
<comment type="similarity">
    <text evidence="4">Belongs to the helicase family.</text>
</comment>
<dbReference type="InterPro" id="IPR038765">
    <property type="entry name" value="Papain-like_cys_pep_sf"/>
</dbReference>
<accession>A0A3B5Q690</accession>
<evidence type="ECO:0000256" key="4">
    <source>
        <dbReference type="RuleBase" id="RU363044"/>
    </source>
</evidence>
<organism evidence="6 7">
    <name type="scientific">Xiphophorus maculatus</name>
    <name type="common">Southern platyfish</name>
    <name type="synonym">Platypoecilus maculatus</name>
    <dbReference type="NCBI Taxonomy" id="8083"/>
    <lineage>
        <taxon>Eukaryota</taxon>
        <taxon>Metazoa</taxon>
        <taxon>Chordata</taxon>
        <taxon>Craniata</taxon>
        <taxon>Vertebrata</taxon>
        <taxon>Euteleostomi</taxon>
        <taxon>Actinopterygii</taxon>
        <taxon>Neopterygii</taxon>
        <taxon>Teleostei</taxon>
        <taxon>Neoteleostei</taxon>
        <taxon>Acanthomorphata</taxon>
        <taxon>Ovalentaria</taxon>
        <taxon>Atherinomorphae</taxon>
        <taxon>Cyprinodontiformes</taxon>
        <taxon>Poeciliidae</taxon>
        <taxon>Poeciliinae</taxon>
        <taxon>Xiphophorus</taxon>
    </lineage>
</organism>
<dbReference type="EC" id="5.6.2.3" evidence="4"/>
<reference evidence="7" key="2">
    <citation type="journal article" date="2013" name="Nat. Genet.">
        <title>The genome of the platyfish, Xiphophorus maculatus, provides insights into evolutionary adaptation and several complex traits.</title>
        <authorList>
            <person name="Schartl M."/>
            <person name="Walter R.B."/>
            <person name="Shen Y."/>
            <person name="Garcia T."/>
            <person name="Catchen J."/>
            <person name="Amores A."/>
            <person name="Braasch I."/>
            <person name="Chalopin D."/>
            <person name="Volff J.N."/>
            <person name="Lesch K.P."/>
            <person name="Bisazza A."/>
            <person name="Minx P."/>
            <person name="Hillier L."/>
            <person name="Wilson R.K."/>
            <person name="Fuerstenberg S."/>
            <person name="Boore J."/>
            <person name="Searle S."/>
            <person name="Postlethwait J.H."/>
            <person name="Warren W.C."/>
        </authorList>
    </citation>
    <scope>NUCLEOTIDE SEQUENCE [LARGE SCALE GENOMIC DNA]</scope>
    <source>
        <strain evidence="7">JP 163 A</strain>
    </source>
</reference>
<dbReference type="Pfam" id="PF02338">
    <property type="entry name" value="OTU"/>
    <property type="match status" value="2"/>
</dbReference>
<keyword evidence="4" id="KW-0378">Hydrolase</keyword>
<dbReference type="Pfam" id="PF14214">
    <property type="entry name" value="Helitron_like_N"/>
    <property type="match status" value="1"/>
</dbReference>
<dbReference type="InterPro" id="IPR025476">
    <property type="entry name" value="Helitron_helicase-like"/>
</dbReference>
<feature type="domain" description="OTU" evidence="5">
    <location>
        <begin position="507"/>
        <end position="633"/>
    </location>
</feature>
<dbReference type="InterPro" id="IPR010285">
    <property type="entry name" value="DNA_helicase_pif1-like_DEAD"/>
</dbReference>
<reference evidence="7" key="1">
    <citation type="submission" date="2012-01" db="EMBL/GenBank/DDBJ databases">
        <authorList>
            <person name="Walter R."/>
            <person name="Schartl M."/>
            <person name="Warren W."/>
        </authorList>
    </citation>
    <scope>NUCLEOTIDE SEQUENCE [LARGE SCALE GENOMIC DNA]</scope>
    <source>
        <strain evidence="7">JP 163 A</strain>
    </source>
</reference>
<dbReference type="InterPro" id="IPR027417">
    <property type="entry name" value="P-loop_NTPase"/>
</dbReference>
<dbReference type="Gene3D" id="3.60.10.10">
    <property type="entry name" value="Endonuclease/exonuclease/phosphatase"/>
    <property type="match status" value="1"/>
</dbReference>
<name>A0A3B5Q690_XIPMA</name>
<keyword evidence="4" id="KW-0347">Helicase</keyword>
<keyword evidence="4" id="KW-0234">DNA repair</keyword>
<keyword evidence="7" id="KW-1185">Reference proteome</keyword>
<dbReference type="InterPro" id="IPR003323">
    <property type="entry name" value="OTU_dom"/>
</dbReference>
<dbReference type="CDD" id="cd18809">
    <property type="entry name" value="SF1_C_RecD"/>
    <property type="match status" value="1"/>
</dbReference>
<evidence type="ECO:0000256" key="2">
    <source>
        <dbReference type="ARBA" id="ARBA00022786"/>
    </source>
</evidence>
<dbReference type="Pfam" id="PF20209">
    <property type="entry name" value="DUF6570"/>
    <property type="match status" value="1"/>
</dbReference>
<dbReference type="GO" id="GO:0043139">
    <property type="term" value="F:5'-3' DNA helicase activity"/>
    <property type="evidence" value="ECO:0007669"/>
    <property type="project" value="UniProtKB-EC"/>
</dbReference>
<dbReference type="SUPFAM" id="SSF56219">
    <property type="entry name" value="DNase I-like"/>
    <property type="match status" value="1"/>
</dbReference>
<dbReference type="GO" id="GO:0006310">
    <property type="term" value="P:DNA recombination"/>
    <property type="evidence" value="ECO:0007669"/>
    <property type="project" value="UniProtKB-KW"/>
</dbReference>
<dbReference type="Pfam" id="PF05970">
    <property type="entry name" value="PIF1"/>
    <property type="match status" value="1"/>
</dbReference>
<dbReference type="Gene3D" id="3.90.70.120">
    <property type="match status" value="1"/>
</dbReference>
<keyword evidence="3" id="KW-0788">Thiol protease</keyword>
<dbReference type="PANTHER" id="PTHR47642">
    <property type="entry name" value="ATP-DEPENDENT DNA HELICASE"/>
    <property type="match status" value="1"/>
</dbReference>
<dbReference type="Gene3D" id="3.90.70.80">
    <property type="match status" value="2"/>
</dbReference>
<dbReference type="CDD" id="cd22755">
    <property type="entry name" value="OTU_CeDUB-like"/>
    <property type="match status" value="2"/>
</dbReference>
<keyword evidence="2" id="KW-0833">Ubl conjugation pathway</keyword>